<comment type="caution">
    <text evidence="6">The sequence shown here is derived from an EMBL/GenBank/DDBJ whole genome shotgun (WGS) entry which is preliminary data.</text>
</comment>
<dbReference type="PROSITE" id="PS50949">
    <property type="entry name" value="HTH_GNTR"/>
    <property type="match status" value="1"/>
</dbReference>
<dbReference type="InterPro" id="IPR036388">
    <property type="entry name" value="WH-like_DNA-bd_sf"/>
</dbReference>
<evidence type="ECO:0000256" key="4">
    <source>
        <dbReference type="SAM" id="MobiDB-lite"/>
    </source>
</evidence>
<evidence type="ECO:0000256" key="3">
    <source>
        <dbReference type="ARBA" id="ARBA00023163"/>
    </source>
</evidence>
<dbReference type="SUPFAM" id="SSF48008">
    <property type="entry name" value="GntR ligand-binding domain-like"/>
    <property type="match status" value="1"/>
</dbReference>
<dbReference type="OrthoDB" id="3267569at2"/>
<keyword evidence="2" id="KW-0238">DNA-binding</keyword>
<evidence type="ECO:0000313" key="6">
    <source>
        <dbReference type="EMBL" id="TKK82780.1"/>
    </source>
</evidence>
<dbReference type="GO" id="GO:0003677">
    <property type="term" value="F:DNA binding"/>
    <property type="evidence" value="ECO:0007669"/>
    <property type="project" value="UniProtKB-KW"/>
</dbReference>
<feature type="domain" description="HTH gntR-type" evidence="5">
    <location>
        <begin position="20"/>
        <end position="87"/>
    </location>
</feature>
<proteinExistence type="predicted"/>
<protein>
    <submittedName>
        <fullName evidence="6">GntR family transcriptional regulator</fullName>
    </submittedName>
</protein>
<dbReference type="InterPro" id="IPR000524">
    <property type="entry name" value="Tscrpt_reg_HTH_GntR"/>
</dbReference>
<feature type="region of interest" description="Disordered" evidence="4">
    <location>
        <begin position="1"/>
        <end position="20"/>
    </location>
</feature>
<accession>A0A4U3M358</accession>
<keyword evidence="1" id="KW-0805">Transcription regulation</keyword>
<dbReference type="EMBL" id="SZPZ01000001">
    <property type="protein sequence ID" value="TKK82780.1"/>
    <property type="molecule type" value="Genomic_DNA"/>
</dbReference>
<evidence type="ECO:0000256" key="2">
    <source>
        <dbReference type="ARBA" id="ARBA00023125"/>
    </source>
</evidence>
<sequence length="247" mass="27383">MKNAGKGSRSSSRAHRPSRQILTDGAYETIKELVMDNQLEPGERINIEELARQLEISTTPVREALARLESDGLIRKRALTGYAVAPLLDLASLGHLFEIRHLLEPHAAAKAAKLANDLELANLREMVELMRADDIGDAYGHYRAFAAHDTEFHALIARYSGNPVLEQTLAGLHFQWHLYRLRFEPEVGLDTIAEHANIATAILQRDAAAAAEAMREHLRQSEQRLLPVAQGGAQGFKRDRGSGDTAR</sequence>
<dbReference type="Proteomes" id="UP000305836">
    <property type="component" value="Unassembled WGS sequence"/>
</dbReference>
<gene>
    <name evidence="6" type="ORF">FDA38_08475</name>
</gene>
<evidence type="ECO:0000313" key="7">
    <source>
        <dbReference type="Proteomes" id="UP000305836"/>
    </source>
</evidence>
<name>A0A4U3M358_9ACTN</name>
<dbReference type="Gene3D" id="1.20.120.530">
    <property type="entry name" value="GntR ligand-binding domain-like"/>
    <property type="match status" value="1"/>
</dbReference>
<keyword evidence="3" id="KW-0804">Transcription</keyword>
<dbReference type="PANTHER" id="PTHR43537:SF5">
    <property type="entry name" value="UXU OPERON TRANSCRIPTIONAL REGULATOR"/>
    <property type="match status" value="1"/>
</dbReference>
<keyword evidence="7" id="KW-1185">Reference proteome</keyword>
<dbReference type="Gene3D" id="1.10.10.10">
    <property type="entry name" value="Winged helix-like DNA-binding domain superfamily/Winged helix DNA-binding domain"/>
    <property type="match status" value="1"/>
</dbReference>
<dbReference type="Pfam" id="PF07729">
    <property type="entry name" value="FCD"/>
    <property type="match status" value="1"/>
</dbReference>
<evidence type="ECO:0000259" key="5">
    <source>
        <dbReference type="PROSITE" id="PS50949"/>
    </source>
</evidence>
<dbReference type="GO" id="GO:0003700">
    <property type="term" value="F:DNA-binding transcription factor activity"/>
    <property type="evidence" value="ECO:0007669"/>
    <property type="project" value="InterPro"/>
</dbReference>
<organism evidence="6 7">
    <name type="scientific">Kribbella jiaozuonensis</name>
    <dbReference type="NCBI Taxonomy" id="2575441"/>
    <lineage>
        <taxon>Bacteria</taxon>
        <taxon>Bacillati</taxon>
        <taxon>Actinomycetota</taxon>
        <taxon>Actinomycetes</taxon>
        <taxon>Propionibacteriales</taxon>
        <taxon>Kribbellaceae</taxon>
        <taxon>Kribbella</taxon>
    </lineage>
</organism>
<dbReference type="InterPro" id="IPR036390">
    <property type="entry name" value="WH_DNA-bd_sf"/>
</dbReference>
<dbReference type="Pfam" id="PF00392">
    <property type="entry name" value="GntR"/>
    <property type="match status" value="1"/>
</dbReference>
<evidence type="ECO:0000256" key="1">
    <source>
        <dbReference type="ARBA" id="ARBA00023015"/>
    </source>
</evidence>
<dbReference type="RefSeq" id="WP_137253469.1">
    <property type="nucleotide sequence ID" value="NZ_JBHSPQ010000001.1"/>
</dbReference>
<reference evidence="6 7" key="1">
    <citation type="submission" date="2019-04" db="EMBL/GenBank/DDBJ databases">
        <title>Kribbella sp. NEAU-THZ 27 nov., a novel actinomycete isolated from soil.</title>
        <authorList>
            <person name="Duan L."/>
        </authorList>
    </citation>
    <scope>NUCLEOTIDE SEQUENCE [LARGE SCALE GENOMIC DNA]</scope>
    <source>
        <strain evidence="7">NEAU-THZ27</strain>
    </source>
</reference>
<dbReference type="CDD" id="cd07377">
    <property type="entry name" value="WHTH_GntR"/>
    <property type="match status" value="1"/>
</dbReference>
<dbReference type="InterPro" id="IPR011711">
    <property type="entry name" value="GntR_C"/>
</dbReference>
<dbReference type="PANTHER" id="PTHR43537">
    <property type="entry name" value="TRANSCRIPTIONAL REGULATOR, GNTR FAMILY"/>
    <property type="match status" value="1"/>
</dbReference>
<dbReference type="AlphaFoldDB" id="A0A4U3M358"/>
<dbReference type="SMART" id="SM00345">
    <property type="entry name" value="HTH_GNTR"/>
    <property type="match status" value="1"/>
</dbReference>
<dbReference type="InterPro" id="IPR008920">
    <property type="entry name" value="TF_FadR/GntR_C"/>
</dbReference>
<dbReference type="SUPFAM" id="SSF46785">
    <property type="entry name" value="Winged helix' DNA-binding domain"/>
    <property type="match status" value="1"/>
</dbReference>
<dbReference type="SMART" id="SM00895">
    <property type="entry name" value="FCD"/>
    <property type="match status" value="1"/>
</dbReference>